<evidence type="ECO:0000256" key="1">
    <source>
        <dbReference type="SAM" id="MobiDB-lite"/>
    </source>
</evidence>
<dbReference type="GO" id="GO:0000340">
    <property type="term" value="F:RNA 7-methylguanosine cap binding"/>
    <property type="evidence" value="ECO:0007669"/>
    <property type="project" value="InterPro"/>
</dbReference>
<dbReference type="STRING" id="1684307.A0A316UB23"/>
<dbReference type="OrthoDB" id="422106at2759"/>
<gene>
    <name evidence="2" type="ORF">BCV69DRAFT_267683</name>
</gene>
<feature type="region of interest" description="Disordered" evidence="1">
    <location>
        <begin position="527"/>
        <end position="595"/>
    </location>
</feature>
<keyword evidence="3" id="KW-1185">Reference proteome</keyword>
<feature type="region of interest" description="Disordered" evidence="1">
    <location>
        <begin position="353"/>
        <end position="435"/>
    </location>
</feature>
<dbReference type="GO" id="GO:0003729">
    <property type="term" value="F:mRNA binding"/>
    <property type="evidence" value="ECO:0007669"/>
    <property type="project" value="InterPro"/>
</dbReference>
<organism evidence="2 3">
    <name type="scientific">Pseudomicrostroma glucosiphilum</name>
    <dbReference type="NCBI Taxonomy" id="1684307"/>
    <lineage>
        <taxon>Eukaryota</taxon>
        <taxon>Fungi</taxon>
        <taxon>Dikarya</taxon>
        <taxon>Basidiomycota</taxon>
        <taxon>Ustilaginomycotina</taxon>
        <taxon>Exobasidiomycetes</taxon>
        <taxon>Microstromatales</taxon>
        <taxon>Microstromatales incertae sedis</taxon>
        <taxon>Pseudomicrostroma</taxon>
    </lineage>
</organism>
<evidence type="ECO:0000313" key="3">
    <source>
        <dbReference type="Proteomes" id="UP000245942"/>
    </source>
</evidence>
<feature type="region of interest" description="Disordered" evidence="1">
    <location>
        <begin position="77"/>
        <end position="115"/>
    </location>
</feature>
<accession>A0A316UB23</accession>
<feature type="region of interest" description="Disordered" evidence="1">
    <location>
        <begin position="458"/>
        <end position="510"/>
    </location>
</feature>
<feature type="compositionally biased region" description="Low complexity" evidence="1">
    <location>
        <begin position="465"/>
        <end position="488"/>
    </location>
</feature>
<protein>
    <submittedName>
        <fullName evidence="2">Uncharacterized protein</fullName>
    </submittedName>
</protein>
<dbReference type="PANTHER" id="PTHR16291:SF0">
    <property type="entry name" value="NUCLEAR CAP-BINDING PROTEIN SUBUNIT 3"/>
    <property type="match status" value="1"/>
</dbReference>
<evidence type="ECO:0000313" key="2">
    <source>
        <dbReference type="EMBL" id="PWN22359.1"/>
    </source>
</evidence>
<dbReference type="EMBL" id="KZ819323">
    <property type="protein sequence ID" value="PWN22359.1"/>
    <property type="molecule type" value="Genomic_DNA"/>
</dbReference>
<dbReference type="InterPro" id="IPR019416">
    <property type="entry name" value="NCBP3"/>
</dbReference>
<dbReference type="PANTHER" id="PTHR16291">
    <property type="entry name" value="NUCLEAR CAP-BINDING PROTEIN SUBUNIT 3"/>
    <property type="match status" value="1"/>
</dbReference>
<feature type="region of interest" description="Disordered" evidence="1">
    <location>
        <begin position="1"/>
        <end position="56"/>
    </location>
</feature>
<name>A0A316UB23_9BASI</name>
<dbReference type="Pfam" id="PF10309">
    <property type="entry name" value="NCBP3"/>
    <property type="match status" value="1"/>
</dbReference>
<dbReference type="Proteomes" id="UP000245942">
    <property type="component" value="Unassembled WGS sequence"/>
</dbReference>
<dbReference type="RefSeq" id="XP_025349519.1">
    <property type="nucleotide sequence ID" value="XM_025490839.1"/>
</dbReference>
<dbReference type="GO" id="GO:0005634">
    <property type="term" value="C:nucleus"/>
    <property type="evidence" value="ECO:0007669"/>
    <property type="project" value="TreeGrafter"/>
</dbReference>
<dbReference type="AlphaFoldDB" id="A0A316UB23"/>
<dbReference type="GeneID" id="37012573"/>
<proteinExistence type="predicted"/>
<sequence>MADYLDYGDPDAASALTPLRYDGSRLTSTLQADDDDAEMGDREGRSPSPAKRPYEGVKMYPYPAELGIEAGAQRGPRALPAEEEQLEGTDATAPKAWNEEADYTPPEVPSPIGGGQDVRLSALHLTGNPISKLSTSRLFAFVTHYGAQPLGLEWINDTSVNVVFASPSAARLALEYICPAPSTSSAATTTPALPDMSEFERIAIAQKEYKVDRESSGNFEQWPEAILEALLVPRSAHRFPTKLYTGIERDYAAQAERLRGESPSVSTIPDDAPDIYREMAAEERKAAWSSPEMDHLKRLQGTIWARFALESADVKAKRAKDESKWYKEHGFSAGKEVVSRMLDVGALGEKAELLPDAEGSQGGAGKVRGRGATHRTAMDNLDEELNAYRASREASDVSRRSASPVRGLGSSGHGYDAPPAAGSSSSSRTNRRGRGSYAARHDLDDEMDQWNAARGQVGASSLLPSSDDTGYSASSSSGRELLGSASAAPDTGIKVRGRGRHKAPSMVSSKMAGWSDDIIAPSTSRMASDDFDEYGRSGSFRARGRRGDGMSNGGGGSNTLAQRLGGAPGLPTLEERMQARESPSLATRLGQMRER</sequence>
<feature type="compositionally biased region" description="Basic and acidic residues" evidence="1">
    <location>
        <begin position="390"/>
        <end position="399"/>
    </location>
</feature>
<reference evidence="2 3" key="1">
    <citation type="journal article" date="2018" name="Mol. Biol. Evol.">
        <title>Broad Genomic Sampling Reveals a Smut Pathogenic Ancestry of the Fungal Clade Ustilaginomycotina.</title>
        <authorList>
            <person name="Kijpornyongpan T."/>
            <person name="Mondo S.J."/>
            <person name="Barry K."/>
            <person name="Sandor L."/>
            <person name="Lee J."/>
            <person name="Lipzen A."/>
            <person name="Pangilinan J."/>
            <person name="LaButti K."/>
            <person name="Hainaut M."/>
            <person name="Henrissat B."/>
            <person name="Grigoriev I.V."/>
            <person name="Spatafora J.W."/>
            <person name="Aime M.C."/>
        </authorList>
    </citation>
    <scope>NUCLEOTIDE SEQUENCE [LARGE SCALE GENOMIC DNA]</scope>
    <source>
        <strain evidence="2 3">MCA 4718</strain>
    </source>
</reference>